<keyword evidence="4 8" id="KW-0812">Transmembrane</keyword>
<evidence type="ECO:0000256" key="3">
    <source>
        <dbReference type="ARBA" id="ARBA00022679"/>
    </source>
</evidence>
<dbReference type="OrthoDB" id="1483400at2759"/>
<evidence type="ECO:0000256" key="4">
    <source>
        <dbReference type="ARBA" id="ARBA00022692"/>
    </source>
</evidence>
<reference evidence="9" key="1">
    <citation type="journal article" date="2020" name="Fungal Divers.">
        <title>Resolving the Mortierellaceae phylogeny through synthesis of multi-gene phylogenetics and phylogenomics.</title>
        <authorList>
            <person name="Vandepol N."/>
            <person name="Liber J."/>
            <person name="Desiro A."/>
            <person name="Na H."/>
            <person name="Kennedy M."/>
            <person name="Barry K."/>
            <person name="Grigoriev I.V."/>
            <person name="Miller A.N."/>
            <person name="O'Donnell K."/>
            <person name="Stajich J.E."/>
            <person name="Bonito G."/>
        </authorList>
    </citation>
    <scope>NUCLEOTIDE SEQUENCE</scope>
    <source>
        <strain evidence="9">MES-2147</strain>
    </source>
</reference>
<evidence type="ECO:0000313" key="9">
    <source>
        <dbReference type="EMBL" id="KAF9939189.1"/>
    </source>
</evidence>
<evidence type="ECO:0000256" key="7">
    <source>
        <dbReference type="SAM" id="MobiDB-lite"/>
    </source>
</evidence>
<keyword evidence="5 8" id="KW-1133">Transmembrane helix</keyword>
<evidence type="ECO:0008006" key="11">
    <source>
        <dbReference type="Google" id="ProtNLM"/>
    </source>
</evidence>
<dbReference type="PANTHER" id="PTHR12726">
    <property type="entry name" value="CERAMIDE GLUCOSYLTRANSFERASE"/>
    <property type="match status" value="1"/>
</dbReference>
<proteinExistence type="predicted"/>
<feature type="transmembrane region" description="Helical" evidence="8">
    <location>
        <begin position="70"/>
        <end position="92"/>
    </location>
</feature>
<feature type="region of interest" description="Disordered" evidence="7">
    <location>
        <begin position="314"/>
        <end position="334"/>
    </location>
</feature>
<organism evidence="9 10">
    <name type="scientific">Modicella reniformis</name>
    <dbReference type="NCBI Taxonomy" id="1440133"/>
    <lineage>
        <taxon>Eukaryota</taxon>
        <taxon>Fungi</taxon>
        <taxon>Fungi incertae sedis</taxon>
        <taxon>Mucoromycota</taxon>
        <taxon>Mortierellomycotina</taxon>
        <taxon>Mortierellomycetes</taxon>
        <taxon>Mortierellales</taxon>
        <taxon>Mortierellaceae</taxon>
        <taxon>Modicella</taxon>
    </lineage>
</organism>
<protein>
    <recommendedName>
        <fullName evidence="11">Ceramide glucosyltransferase</fullName>
    </recommendedName>
</protein>
<dbReference type="AlphaFoldDB" id="A0A9P6LSS4"/>
<dbReference type="PANTHER" id="PTHR12726:SF0">
    <property type="entry name" value="CERAMIDE GLUCOSYLTRANSFERASE"/>
    <property type="match status" value="1"/>
</dbReference>
<feature type="non-terminal residue" evidence="9">
    <location>
        <position position="334"/>
    </location>
</feature>
<keyword evidence="6 8" id="KW-0472">Membrane</keyword>
<keyword evidence="2" id="KW-0328">Glycosyltransferase</keyword>
<evidence type="ECO:0000256" key="1">
    <source>
        <dbReference type="ARBA" id="ARBA00004141"/>
    </source>
</evidence>
<accession>A0A9P6LSS4</accession>
<comment type="subcellular location">
    <subcellularLocation>
        <location evidence="1">Membrane</location>
        <topology evidence="1">Multi-pass membrane protein</topology>
    </subcellularLocation>
</comment>
<dbReference type="GO" id="GO:0016020">
    <property type="term" value="C:membrane"/>
    <property type="evidence" value="ECO:0007669"/>
    <property type="project" value="UniProtKB-SubCell"/>
</dbReference>
<evidence type="ECO:0000313" key="10">
    <source>
        <dbReference type="Proteomes" id="UP000749646"/>
    </source>
</evidence>
<gene>
    <name evidence="9" type="ORF">BGZ65_011268</name>
</gene>
<name>A0A9P6LSS4_9FUNG</name>
<dbReference type="EMBL" id="JAAAHW010009549">
    <property type="protein sequence ID" value="KAF9939189.1"/>
    <property type="molecule type" value="Genomic_DNA"/>
</dbReference>
<dbReference type="InterPro" id="IPR025993">
    <property type="entry name" value="Ceramide_glucosylTrfase"/>
</dbReference>
<sequence length="334" mass="36885">MGYKHEMTCDLAYQSLGGMTSSDYFLRRARWTRIRKYTVTAATVVEPFIEMIGCGLVASYGFNLLCQTHFLNFLAFHIVIWFLVDLSMFQALSGEKVDNLRGFLMAWSLRELAALPLYIYAVAGSTVDWRDQPFLLRRDGTVRPLGVPTSVKSAIGNTTVSSSMLSGARPARCSSATAAATTTTTTSTTTTFAGTLSTPSSPTSPAAAFANLASTVVPQATQNSLRNFFQRPAVISFVSSTFAVIHFVVDILIKSQRNGNYEDEDLFDDGGHHHNLEEPFFTAEQGTITEADQHQQQQKIRNVPMLRLRGVPMTKPHRRHKSATLDVQEGVDDL</sequence>
<evidence type="ECO:0000256" key="5">
    <source>
        <dbReference type="ARBA" id="ARBA00022989"/>
    </source>
</evidence>
<dbReference type="GO" id="GO:0008120">
    <property type="term" value="F:ceramide glucosyltransferase activity"/>
    <property type="evidence" value="ECO:0007669"/>
    <property type="project" value="TreeGrafter"/>
</dbReference>
<keyword evidence="10" id="KW-1185">Reference proteome</keyword>
<dbReference type="Proteomes" id="UP000749646">
    <property type="component" value="Unassembled WGS sequence"/>
</dbReference>
<keyword evidence="3" id="KW-0808">Transferase</keyword>
<evidence type="ECO:0000256" key="2">
    <source>
        <dbReference type="ARBA" id="ARBA00022676"/>
    </source>
</evidence>
<evidence type="ECO:0000256" key="6">
    <source>
        <dbReference type="ARBA" id="ARBA00023136"/>
    </source>
</evidence>
<dbReference type="GO" id="GO:0006679">
    <property type="term" value="P:glucosylceramide biosynthetic process"/>
    <property type="evidence" value="ECO:0007669"/>
    <property type="project" value="TreeGrafter"/>
</dbReference>
<comment type="caution">
    <text evidence="9">The sequence shown here is derived from an EMBL/GenBank/DDBJ whole genome shotgun (WGS) entry which is preliminary data.</text>
</comment>
<evidence type="ECO:0000256" key="8">
    <source>
        <dbReference type="SAM" id="Phobius"/>
    </source>
</evidence>